<keyword evidence="13" id="KW-0472">Membrane</keyword>
<keyword evidence="5" id="KW-0677">Repeat</keyword>
<organism evidence="14 15">
    <name type="scientific">Gossypium barbadense</name>
    <name type="common">Sea Island cotton</name>
    <name type="synonym">Hibiscus barbadensis</name>
    <dbReference type="NCBI Taxonomy" id="3634"/>
    <lineage>
        <taxon>Eukaryota</taxon>
        <taxon>Viridiplantae</taxon>
        <taxon>Streptophyta</taxon>
        <taxon>Embryophyta</taxon>
        <taxon>Tracheophyta</taxon>
        <taxon>Spermatophyta</taxon>
        <taxon>Magnoliopsida</taxon>
        <taxon>eudicotyledons</taxon>
        <taxon>Gunneridae</taxon>
        <taxon>Pentapetalae</taxon>
        <taxon>rosids</taxon>
        <taxon>malvids</taxon>
        <taxon>Malvales</taxon>
        <taxon>Malvaceae</taxon>
        <taxon>Malvoideae</taxon>
        <taxon>Gossypium</taxon>
    </lineage>
</organism>
<evidence type="ECO:0000256" key="7">
    <source>
        <dbReference type="ARBA" id="ARBA00022787"/>
    </source>
</evidence>
<keyword evidence="10" id="KW-1133">Transmembrane helix</keyword>
<dbReference type="EMBL" id="CM018221">
    <property type="protein sequence ID" value="KAB2020968.1"/>
    <property type="molecule type" value="Genomic_DNA"/>
</dbReference>
<dbReference type="PANTHER" id="PTHR46819:SF1">
    <property type="entry name" value="EF-HAND CALCIUM-BINDING DOMAIN-CONTAINING PROTEIN 7"/>
    <property type="match status" value="1"/>
</dbReference>
<keyword evidence="12" id="KW-0342">GTP-binding</keyword>
<keyword evidence="3" id="KW-0812">Transmembrane</keyword>
<keyword evidence="4" id="KW-0479">Metal-binding</keyword>
<keyword evidence="7" id="KW-1000">Mitochondrion outer membrane</keyword>
<evidence type="ECO:0000256" key="6">
    <source>
        <dbReference type="ARBA" id="ARBA00022741"/>
    </source>
</evidence>
<dbReference type="AlphaFoldDB" id="A0A5J5QPM4"/>
<evidence type="ECO:0000256" key="12">
    <source>
        <dbReference type="ARBA" id="ARBA00023134"/>
    </source>
</evidence>
<comment type="similarity">
    <text evidence="2">Belongs to the mitochondrial Rho GTPase family.</text>
</comment>
<dbReference type="Proteomes" id="UP000327439">
    <property type="component" value="Chromosome D07"/>
</dbReference>
<dbReference type="OrthoDB" id="10020961at2759"/>
<gene>
    <name evidence="14" type="ORF">ES319_D07G106800v1</name>
</gene>
<dbReference type="InterPro" id="IPR027417">
    <property type="entry name" value="P-loop_NTPase"/>
</dbReference>
<protein>
    <submittedName>
        <fullName evidence="14">Uncharacterized protein</fullName>
    </submittedName>
</protein>
<evidence type="ECO:0000256" key="9">
    <source>
        <dbReference type="ARBA" id="ARBA00022837"/>
    </source>
</evidence>
<dbReference type="Gene3D" id="3.40.50.300">
    <property type="entry name" value="P-loop containing nucleotide triphosphate hydrolases"/>
    <property type="match status" value="1"/>
</dbReference>
<dbReference type="GO" id="GO:0005741">
    <property type="term" value="C:mitochondrial outer membrane"/>
    <property type="evidence" value="ECO:0007669"/>
    <property type="project" value="UniProtKB-SubCell"/>
</dbReference>
<evidence type="ECO:0000256" key="8">
    <source>
        <dbReference type="ARBA" id="ARBA00022801"/>
    </source>
</evidence>
<name>A0A5J5QPM4_GOSBA</name>
<keyword evidence="9" id="KW-0106">Calcium</keyword>
<accession>A0A5J5QPM4</accession>
<comment type="subcellular location">
    <subcellularLocation>
        <location evidence="1">Mitochondrion outer membrane</location>
        <topology evidence="1">Single-pass type IV membrane protein</topology>
    </subcellularLocation>
</comment>
<evidence type="ECO:0000313" key="15">
    <source>
        <dbReference type="Proteomes" id="UP000327439"/>
    </source>
</evidence>
<evidence type="ECO:0000256" key="13">
    <source>
        <dbReference type="ARBA" id="ARBA00023136"/>
    </source>
</evidence>
<evidence type="ECO:0000313" key="14">
    <source>
        <dbReference type="EMBL" id="KAB2020968.1"/>
    </source>
</evidence>
<dbReference type="GO" id="GO:0046872">
    <property type="term" value="F:metal ion binding"/>
    <property type="evidence" value="ECO:0007669"/>
    <property type="project" value="UniProtKB-KW"/>
</dbReference>
<reference evidence="15" key="1">
    <citation type="journal article" date="2020" name="Nat. Genet.">
        <title>Genomic diversifications of five Gossypium allopolyploid species and their impact on cotton improvement.</title>
        <authorList>
            <person name="Chen Z.J."/>
            <person name="Sreedasyam A."/>
            <person name="Ando A."/>
            <person name="Song Q."/>
            <person name="De Santiago L.M."/>
            <person name="Hulse-Kemp A.M."/>
            <person name="Ding M."/>
            <person name="Ye W."/>
            <person name="Kirkbride R.C."/>
            <person name="Jenkins J."/>
            <person name="Plott C."/>
            <person name="Lovell J."/>
            <person name="Lin Y.M."/>
            <person name="Vaughn R."/>
            <person name="Liu B."/>
            <person name="Simpson S."/>
            <person name="Scheffler B.E."/>
            <person name="Wen L."/>
            <person name="Saski C.A."/>
            <person name="Grover C.E."/>
            <person name="Hu G."/>
            <person name="Conover J.L."/>
            <person name="Carlson J.W."/>
            <person name="Shu S."/>
            <person name="Boston L.B."/>
            <person name="Williams M."/>
            <person name="Peterson D.G."/>
            <person name="McGee K."/>
            <person name="Jones D.C."/>
            <person name="Wendel J.F."/>
            <person name="Stelly D.M."/>
            <person name="Grimwood J."/>
            <person name="Schmutz J."/>
        </authorList>
    </citation>
    <scope>NUCLEOTIDE SEQUENCE [LARGE SCALE GENOMIC DNA]</scope>
    <source>
        <strain evidence="15">cv. 3-79</strain>
    </source>
</reference>
<evidence type="ECO:0000256" key="11">
    <source>
        <dbReference type="ARBA" id="ARBA00023128"/>
    </source>
</evidence>
<dbReference type="PANTHER" id="PTHR46819">
    <property type="entry name" value="EF-HAND CALCIUM-BINDING DOMAIN-CONTAINING PROTEIN 7"/>
    <property type="match status" value="1"/>
</dbReference>
<dbReference type="GO" id="GO:0005525">
    <property type="term" value="F:GTP binding"/>
    <property type="evidence" value="ECO:0007669"/>
    <property type="project" value="UniProtKB-KW"/>
</dbReference>
<keyword evidence="15" id="KW-1185">Reference proteome</keyword>
<keyword evidence="11" id="KW-0496">Mitochondrion</keyword>
<evidence type="ECO:0000256" key="2">
    <source>
        <dbReference type="ARBA" id="ARBA00007981"/>
    </source>
</evidence>
<evidence type="ECO:0000256" key="3">
    <source>
        <dbReference type="ARBA" id="ARBA00022692"/>
    </source>
</evidence>
<evidence type="ECO:0000256" key="5">
    <source>
        <dbReference type="ARBA" id="ARBA00022737"/>
    </source>
</evidence>
<evidence type="ECO:0000256" key="10">
    <source>
        <dbReference type="ARBA" id="ARBA00022989"/>
    </source>
</evidence>
<dbReference type="InterPro" id="IPR052266">
    <property type="entry name" value="Miro-EF-hand_domain"/>
</dbReference>
<evidence type="ECO:0000256" key="4">
    <source>
        <dbReference type="ARBA" id="ARBA00022723"/>
    </source>
</evidence>
<dbReference type="GO" id="GO:0016787">
    <property type="term" value="F:hydrolase activity"/>
    <property type="evidence" value="ECO:0007669"/>
    <property type="project" value="UniProtKB-KW"/>
</dbReference>
<keyword evidence="6" id="KW-0547">Nucleotide-binding</keyword>
<proteinExistence type="inferred from homology"/>
<keyword evidence="8" id="KW-0378">Hydrolase</keyword>
<dbReference type="FunFam" id="3.40.50.300:FF:000553">
    <property type="entry name" value="Mitochondrial Rho GTPase"/>
    <property type="match status" value="1"/>
</dbReference>
<sequence length="162" mass="18209">MFPPLLIRPYLDLYSPTADEQYAVNVVKLPGGLGIFTYMHFLALWSLDHKWSVIDVLERLCISSDESSWKRATELLMDVAGDGEDTDYEVPCLIVAAKDDLDSFPMAIQNSTRVSQDKGIEAPIPISSKLSDFNNIFRRIVNAAEHPHLSIPETKSGRSRKQ</sequence>
<evidence type="ECO:0000256" key="1">
    <source>
        <dbReference type="ARBA" id="ARBA00004200"/>
    </source>
</evidence>